<proteinExistence type="predicted"/>
<sequence>MARTFTSLPVLAVALLQPHCHVWTSILQSSSTWPPHRLPSKLAAMSHSGSTHDTIPNAASSRQGFFNKVSSRAAPLFILSLSGCLSPSFAQEDDSDLIDVYFGCAESLVTNDTFQHDETLFVIMSNTKYPSRTRLLLARPTRIRGSKQRILSRPDTQLTSRAGYAGGKSSVNGKVCYHNAANIADYGSLGHVVVMSSLIPPPSILRRIHRGLL</sequence>
<dbReference type="Proteomes" id="UP001516023">
    <property type="component" value="Unassembled WGS sequence"/>
</dbReference>
<dbReference type="AlphaFoldDB" id="A0ABD3PKD7"/>
<feature type="signal peptide" evidence="1">
    <location>
        <begin position="1"/>
        <end position="24"/>
    </location>
</feature>
<evidence type="ECO:0000313" key="3">
    <source>
        <dbReference type="Proteomes" id="UP001516023"/>
    </source>
</evidence>
<evidence type="ECO:0000313" key="2">
    <source>
        <dbReference type="EMBL" id="KAL3788261.1"/>
    </source>
</evidence>
<keyword evidence="1" id="KW-0732">Signal</keyword>
<comment type="caution">
    <text evidence="2">The sequence shown here is derived from an EMBL/GenBank/DDBJ whole genome shotgun (WGS) entry which is preliminary data.</text>
</comment>
<feature type="chain" id="PRO_5044793263" evidence="1">
    <location>
        <begin position="25"/>
        <end position="213"/>
    </location>
</feature>
<organism evidence="2 3">
    <name type="scientific">Cyclotella cryptica</name>
    <dbReference type="NCBI Taxonomy" id="29204"/>
    <lineage>
        <taxon>Eukaryota</taxon>
        <taxon>Sar</taxon>
        <taxon>Stramenopiles</taxon>
        <taxon>Ochrophyta</taxon>
        <taxon>Bacillariophyta</taxon>
        <taxon>Coscinodiscophyceae</taxon>
        <taxon>Thalassiosirophycidae</taxon>
        <taxon>Stephanodiscales</taxon>
        <taxon>Stephanodiscaceae</taxon>
        <taxon>Cyclotella</taxon>
    </lineage>
</organism>
<name>A0ABD3PKD7_9STRA</name>
<accession>A0ABD3PKD7</accession>
<evidence type="ECO:0000256" key="1">
    <source>
        <dbReference type="SAM" id="SignalP"/>
    </source>
</evidence>
<dbReference type="EMBL" id="JABMIG020000159">
    <property type="protein sequence ID" value="KAL3788261.1"/>
    <property type="molecule type" value="Genomic_DNA"/>
</dbReference>
<keyword evidence="3" id="KW-1185">Reference proteome</keyword>
<reference evidence="2 3" key="1">
    <citation type="journal article" date="2020" name="G3 (Bethesda)">
        <title>Improved Reference Genome for Cyclotella cryptica CCMP332, a Model for Cell Wall Morphogenesis, Salinity Adaptation, and Lipid Production in Diatoms (Bacillariophyta).</title>
        <authorList>
            <person name="Roberts W.R."/>
            <person name="Downey K.M."/>
            <person name="Ruck E.C."/>
            <person name="Traller J.C."/>
            <person name="Alverson A.J."/>
        </authorList>
    </citation>
    <scope>NUCLEOTIDE SEQUENCE [LARGE SCALE GENOMIC DNA]</scope>
    <source>
        <strain evidence="2 3">CCMP332</strain>
    </source>
</reference>
<protein>
    <submittedName>
        <fullName evidence="2">Uncharacterized protein</fullName>
    </submittedName>
</protein>
<gene>
    <name evidence="2" type="ORF">HJC23_011893</name>
</gene>